<name>A0A7J6SSM9_PEROL</name>
<evidence type="ECO:0000313" key="2">
    <source>
        <dbReference type="EMBL" id="KAF4735767.1"/>
    </source>
</evidence>
<evidence type="ECO:0000256" key="1">
    <source>
        <dbReference type="SAM" id="MobiDB-lite"/>
    </source>
</evidence>
<gene>
    <name evidence="2" type="ORF">FOZ63_021436</name>
</gene>
<proteinExistence type="predicted"/>
<organism evidence="2 3">
    <name type="scientific">Perkinsus olseni</name>
    <name type="common">Perkinsus atlanticus</name>
    <dbReference type="NCBI Taxonomy" id="32597"/>
    <lineage>
        <taxon>Eukaryota</taxon>
        <taxon>Sar</taxon>
        <taxon>Alveolata</taxon>
        <taxon>Perkinsozoa</taxon>
        <taxon>Perkinsea</taxon>
        <taxon>Perkinsida</taxon>
        <taxon>Perkinsidae</taxon>
        <taxon>Perkinsus</taxon>
    </lineage>
</organism>
<keyword evidence="3" id="KW-1185">Reference proteome</keyword>
<feature type="non-terminal residue" evidence="2">
    <location>
        <position position="1"/>
    </location>
</feature>
<sequence length="95" mass="10312">AVEPEIGEEIEMEEPPAESTYDDQSSNVSASDSLPESWMDLGEMDNREDDIMLVGTPRSAEFQVIEPLVDGDLPEGGDEVGPVPVISVLPRVLNQ</sequence>
<accession>A0A7J6SSM9</accession>
<comment type="caution">
    <text evidence="2">The sequence shown here is derived from an EMBL/GenBank/DDBJ whole genome shotgun (WGS) entry which is preliminary data.</text>
</comment>
<feature type="region of interest" description="Disordered" evidence="1">
    <location>
        <begin position="1"/>
        <end position="40"/>
    </location>
</feature>
<dbReference type="AlphaFoldDB" id="A0A7J6SSM9"/>
<dbReference type="Proteomes" id="UP000553632">
    <property type="component" value="Unassembled WGS sequence"/>
</dbReference>
<protein>
    <submittedName>
        <fullName evidence="2">Uncharacterized protein</fullName>
    </submittedName>
</protein>
<dbReference type="EMBL" id="JABANO010016082">
    <property type="protein sequence ID" value="KAF4735767.1"/>
    <property type="molecule type" value="Genomic_DNA"/>
</dbReference>
<feature type="compositionally biased region" description="Polar residues" evidence="1">
    <location>
        <begin position="22"/>
        <end position="34"/>
    </location>
</feature>
<evidence type="ECO:0000313" key="3">
    <source>
        <dbReference type="Proteomes" id="UP000553632"/>
    </source>
</evidence>
<feature type="compositionally biased region" description="Acidic residues" evidence="1">
    <location>
        <begin position="1"/>
        <end position="16"/>
    </location>
</feature>
<reference evidence="2 3" key="1">
    <citation type="submission" date="2020-04" db="EMBL/GenBank/DDBJ databases">
        <title>Perkinsus olseni comparative genomics.</title>
        <authorList>
            <person name="Bogema D.R."/>
        </authorList>
    </citation>
    <scope>NUCLEOTIDE SEQUENCE [LARGE SCALE GENOMIC DNA]</scope>
    <source>
        <strain evidence="2 3">ATCC PRA-207</strain>
    </source>
</reference>